<dbReference type="RefSeq" id="WP_382310980.1">
    <property type="nucleotide sequence ID" value="NZ_JBHUFD010000001.1"/>
</dbReference>
<accession>A0ABW4QMS6</accession>
<evidence type="ECO:0000313" key="2">
    <source>
        <dbReference type="Proteomes" id="UP001597197"/>
    </source>
</evidence>
<gene>
    <name evidence="1" type="ORF">ACFSDX_00340</name>
</gene>
<protein>
    <submittedName>
        <fullName evidence="1">Uncharacterized protein</fullName>
    </submittedName>
</protein>
<sequence>MLTFPNNFLKHKHLLGVAVLALGLGGCEQRQAEPVSTAPLPQLQPTSYYLNAKPSTKTVIEQLDPQTMTRMDVLDGQKAADYAHDPGVKRAIVVQTK</sequence>
<reference evidence="2" key="1">
    <citation type="journal article" date="2019" name="Int. J. Syst. Evol. Microbiol.">
        <title>The Global Catalogue of Microorganisms (GCM) 10K type strain sequencing project: providing services to taxonomists for standard genome sequencing and annotation.</title>
        <authorList>
            <consortium name="The Broad Institute Genomics Platform"/>
            <consortium name="The Broad Institute Genome Sequencing Center for Infectious Disease"/>
            <person name="Wu L."/>
            <person name="Ma J."/>
        </authorList>
    </citation>
    <scope>NUCLEOTIDE SEQUENCE [LARGE SCALE GENOMIC DNA]</scope>
    <source>
        <strain evidence="2">CGMCC 1.15795</strain>
    </source>
</reference>
<comment type="caution">
    <text evidence="1">The sequence shown here is derived from an EMBL/GenBank/DDBJ whole genome shotgun (WGS) entry which is preliminary data.</text>
</comment>
<organism evidence="1 2">
    <name type="scientific">Hymenobacter bucti</name>
    <dbReference type="NCBI Taxonomy" id="1844114"/>
    <lineage>
        <taxon>Bacteria</taxon>
        <taxon>Pseudomonadati</taxon>
        <taxon>Bacteroidota</taxon>
        <taxon>Cytophagia</taxon>
        <taxon>Cytophagales</taxon>
        <taxon>Hymenobacteraceae</taxon>
        <taxon>Hymenobacter</taxon>
    </lineage>
</organism>
<dbReference type="EMBL" id="JBHUFD010000001">
    <property type="protein sequence ID" value="MFD1870854.1"/>
    <property type="molecule type" value="Genomic_DNA"/>
</dbReference>
<dbReference type="Proteomes" id="UP001597197">
    <property type="component" value="Unassembled WGS sequence"/>
</dbReference>
<name>A0ABW4QMS6_9BACT</name>
<evidence type="ECO:0000313" key="1">
    <source>
        <dbReference type="EMBL" id="MFD1870854.1"/>
    </source>
</evidence>
<keyword evidence="2" id="KW-1185">Reference proteome</keyword>
<proteinExistence type="predicted"/>